<feature type="transmembrane region" description="Helical" evidence="7">
    <location>
        <begin position="270"/>
        <end position="290"/>
    </location>
</feature>
<dbReference type="Pfam" id="PF02447">
    <property type="entry name" value="GntP_permease"/>
    <property type="match status" value="1"/>
</dbReference>
<dbReference type="PANTHER" id="PTHR30354:SF22">
    <property type="entry name" value="HIGH-AFFINITY GLUCONATE TRANSPORTER"/>
    <property type="match status" value="1"/>
</dbReference>
<dbReference type="PATRIC" id="fig|1227487.5.peg.1698"/>
<reference evidence="8 9" key="1">
    <citation type="journal article" date="2014" name="PLoS Genet.">
        <title>Phylogenetically driven sequencing of extremely halophilic archaea reveals strategies for static and dynamic osmo-response.</title>
        <authorList>
            <person name="Becker E.A."/>
            <person name="Seitzer P.M."/>
            <person name="Tritt A."/>
            <person name="Larsen D."/>
            <person name="Krusor M."/>
            <person name="Yao A.I."/>
            <person name="Wu D."/>
            <person name="Madern D."/>
            <person name="Eisen J.A."/>
            <person name="Darling A.E."/>
            <person name="Facciotti M.T."/>
        </authorList>
    </citation>
    <scope>NUCLEOTIDE SEQUENCE [LARGE SCALE GENOMIC DNA]</scope>
    <source>
        <strain evidence="8 9">JCM 14848</strain>
    </source>
</reference>
<name>M0D742_HALPD</name>
<proteinExistence type="predicted"/>
<keyword evidence="4 7" id="KW-0812">Transmembrane</keyword>
<evidence type="ECO:0000256" key="2">
    <source>
        <dbReference type="ARBA" id="ARBA00022448"/>
    </source>
</evidence>
<dbReference type="NCBIfam" id="TIGR00791">
    <property type="entry name" value="gntP"/>
    <property type="match status" value="1"/>
</dbReference>
<feature type="transmembrane region" description="Helical" evidence="7">
    <location>
        <begin position="238"/>
        <end position="258"/>
    </location>
</feature>
<keyword evidence="5 7" id="KW-1133">Transmembrane helix</keyword>
<feature type="transmembrane region" description="Helical" evidence="7">
    <location>
        <begin position="336"/>
        <end position="359"/>
    </location>
</feature>
<feature type="transmembrane region" description="Helical" evidence="7">
    <location>
        <begin position="425"/>
        <end position="446"/>
    </location>
</feature>
<dbReference type="eggNOG" id="arCOG04923">
    <property type="taxonomic scope" value="Archaea"/>
</dbReference>
<keyword evidence="6 7" id="KW-0472">Membrane</keyword>
<dbReference type="InterPro" id="IPR003474">
    <property type="entry name" value="Glcn_transporter"/>
</dbReference>
<dbReference type="RefSeq" id="WP_008385793.1">
    <property type="nucleotide sequence ID" value="NZ_AOIV01000021.1"/>
</dbReference>
<keyword evidence="2" id="KW-0813">Transport</keyword>
<evidence type="ECO:0000256" key="7">
    <source>
        <dbReference type="SAM" id="Phobius"/>
    </source>
</evidence>
<sequence length="453" mass="46369">MVLSNPLIPLAIGVLLVVFLLVYLNLPPFVGLIIAALGVAVISAGVPINEVPAQVAQAFGETLIGVGIPILMAAIIGKTLMESGAAARIVRAALSVTGQERSEYAILSSSYLLSVPVFFDNVFYLLAPLGRAMKQRTGVKFSLYMTALCAGALATHTLVPPTPGPLAVANSLNVNLGLAILVGGAVALPTSLLGGIVYGKALNNREEFPLRESMGVSSEEIDEEMAASGTGPGLVESLTPIVLPLVLIGSNTIAAALYAEGTTIRTATAFVGDATLALTAAAMFSTYTYYRLEVQDLDVLNEELTGAIKSGGNIIAITAAGGAFGAMLNTTGVGEYVAGIVTGLGFSLLVAGWLIAALMRVAQGSATVALLTGAEIMAPLTGDLSVSAVYLMLAIGAGGMIAPWFNDSGFWIVSEVGGLTQTETFKTYSASATIMSVTGLLLILLLSSVVPLT</sequence>
<evidence type="ECO:0000256" key="1">
    <source>
        <dbReference type="ARBA" id="ARBA00004651"/>
    </source>
</evidence>
<keyword evidence="9" id="KW-1185">Reference proteome</keyword>
<dbReference type="GO" id="GO:0005886">
    <property type="term" value="C:plasma membrane"/>
    <property type="evidence" value="ECO:0007669"/>
    <property type="project" value="UniProtKB-SubCell"/>
</dbReference>
<organism evidence="8 9">
    <name type="scientific">Halogeometricum pallidum JCM 14848</name>
    <dbReference type="NCBI Taxonomy" id="1227487"/>
    <lineage>
        <taxon>Archaea</taxon>
        <taxon>Methanobacteriati</taxon>
        <taxon>Methanobacteriota</taxon>
        <taxon>Stenosarchaea group</taxon>
        <taxon>Halobacteria</taxon>
        <taxon>Halobacteriales</taxon>
        <taxon>Haloferacaceae</taxon>
        <taxon>Halogeometricum</taxon>
    </lineage>
</organism>
<comment type="subcellular location">
    <subcellularLocation>
        <location evidence="1">Cell membrane</location>
        <topology evidence="1">Multi-pass membrane protein</topology>
    </subcellularLocation>
</comment>
<dbReference type="GO" id="GO:0015128">
    <property type="term" value="F:gluconate transmembrane transporter activity"/>
    <property type="evidence" value="ECO:0007669"/>
    <property type="project" value="InterPro"/>
</dbReference>
<dbReference type="Proteomes" id="UP000011513">
    <property type="component" value="Unassembled WGS sequence"/>
</dbReference>
<evidence type="ECO:0000256" key="4">
    <source>
        <dbReference type="ARBA" id="ARBA00022692"/>
    </source>
</evidence>
<accession>M0D742</accession>
<feature type="transmembrane region" description="Helical" evidence="7">
    <location>
        <begin position="30"/>
        <end position="48"/>
    </location>
</feature>
<dbReference type="OrthoDB" id="99138at2157"/>
<dbReference type="EMBL" id="AOIV01000021">
    <property type="protein sequence ID" value="ELZ31315.1"/>
    <property type="molecule type" value="Genomic_DNA"/>
</dbReference>
<evidence type="ECO:0000256" key="5">
    <source>
        <dbReference type="ARBA" id="ARBA00022989"/>
    </source>
</evidence>
<feature type="transmembrane region" description="Helical" evidence="7">
    <location>
        <begin position="111"/>
        <end position="129"/>
    </location>
</feature>
<protein>
    <submittedName>
        <fullName evidence="8">Gluconate permease gntP</fullName>
    </submittedName>
</protein>
<evidence type="ECO:0000313" key="9">
    <source>
        <dbReference type="Proteomes" id="UP000011513"/>
    </source>
</evidence>
<feature type="transmembrane region" description="Helical" evidence="7">
    <location>
        <begin position="141"/>
        <end position="159"/>
    </location>
</feature>
<feature type="transmembrane region" description="Helical" evidence="7">
    <location>
        <begin position="7"/>
        <end position="24"/>
    </location>
</feature>
<feature type="transmembrane region" description="Helical" evidence="7">
    <location>
        <begin position="179"/>
        <end position="198"/>
    </location>
</feature>
<evidence type="ECO:0000256" key="6">
    <source>
        <dbReference type="ARBA" id="ARBA00023136"/>
    </source>
</evidence>
<feature type="transmembrane region" description="Helical" evidence="7">
    <location>
        <begin position="380"/>
        <end position="405"/>
    </location>
</feature>
<evidence type="ECO:0000313" key="8">
    <source>
        <dbReference type="EMBL" id="ELZ31315.1"/>
    </source>
</evidence>
<comment type="caution">
    <text evidence="8">The sequence shown here is derived from an EMBL/GenBank/DDBJ whole genome shotgun (WGS) entry which is preliminary data.</text>
</comment>
<dbReference type="PANTHER" id="PTHR30354">
    <property type="entry name" value="GNT FAMILY GLUCONATE TRANSPORTER"/>
    <property type="match status" value="1"/>
</dbReference>
<feature type="transmembrane region" description="Helical" evidence="7">
    <location>
        <begin position="55"/>
        <end position="76"/>
    </location>
</feature>
<dbReference type="AlphaFoldDB" id="M0D742"/>
<dbReference type="InParanoid" id="M0D742"/>
<gene>
    <name evidence="8" type="ORF">C474_08417</name>
</gene>
<keyword evidence="3" id="KW-1003">Cell membrane</keyword>
<feature type="transmembrane region" description="Helical" evidence="7">
    <location>
        <begin position="311"/>
        <end position="330"/>
    </location>
</feature>
<evidence type="ECO:0000256" key="3">
    <source>
        <dbReference type="ARBA" id="ARBA00022475"/>
    </source>
</evidence>